<proteinExistence type="predicted"/>
<dbReference type="RefSeq" id="WP_014930886.1">
    <property type="nucleotide sequence ID" value="NC_022568.1"/>
</dbReference>
<dbReference type="EMBL" id="HG421741">
    <property type="protein sequence ID" value="CDG45100.1"/>
    <property type="molecule type" value="Genomic_DNA"/>
</dbReference>
<dbReference type="Proteomes" id="UP000016703">
    <property type="component" value="Chromosome"/>
</dbReference>
<dbReference type="AlphaFoldDB" id="A0A3Q0NDT1"/>
<name>A0A3Q0NDT1_LISMG</name>
<sequence>MPRPRKVKSAKMQFLHGVWTLDEFAAASPRSISWWQKNIYNYPEVANFSNWNDKSYHEQWAFDAVKANDWLIKKFVYKQV</sequence>
<dbReference type="KEGG" id="lmod:LMON_1242"/>
<evidence type="ECO:0000313" key="2">
    <source>
        <dbReference type="Proteomes" id="UP000016703"/>
    </source>
</evidence>
<reference evidence="1 2" key="1">
    <citation type="journal article" date="2014" name="MBio">
        <title>Comparison of widely used Listeria monocytogenes strains EGD, 10403S, and EGD-e highlights genomic variations underlying differences in pathogenicity.</title>
        <authorList>
            <person name="Becavin C."/>
            <person name="Bouchier C."/>
            <person name="Lechat P."/>
            <person name="Archambaud C."/>
            <person name="Creno S."/>
            <person name="Gouin E."/>
            <person name="Wu Z."/>
            <person name="Kuhbacher A."/>
            <person name="Brisse S."/>
            <person name="Pucciarelli M.G."/>
            <person name="Garcia-del Portillo F."/>
            <person name="Hain T."/>
            <person name="Portnoy D.A."/>
            <person name="Chakraborty T."/>
            <person name="Lecuit M."/>
            <person name="Pizarro-Cerda J."/>
            <person name="Moszer I."/>
            <person name="Bierne H."/>
            <person name="Cossart P."/>
        </authorList>
    </citation>
    <scope>NUCLEOTIDE SEQUENCE [LARGE SCALE GENOMIC DNA]</scope>
    <source>
        <strain evidence="2">EGD / Mackaness</strain>
    </source>
</reference>
<evidence type="ECO:0008006" key="3">
    <source>
        <dbReference type="Google" id="ProtNLM"/>
    </source>
</evidence>
<accession>A0A3Q0NDT1</accession>
<gene>
    <name evidence="1" type="ORF">LMON_1242</name>
</gene>
<evidence type="ECO:0000313" key="1">
    <source>
        <dbReference type="EMBL" id="CDG45100.1"/>
    </source>
</evidence>
<organism evidence="1 2">
    <name type="scientific">Listeria monocytogenes serotype 1/2a (strain EGD / Mackaness)</name>
    <dbReference type="NCBI Taxonomy" id="1334565"/>
    <lineage>
        <taxon>Bacteria</taxon>
        <taxon>Bacillati</taxon>
        <taxon>Bacillota</taxon>
        <taxon>Bacilli</taxon>
        <taxon>Bacillales</taxon>
        <taxon>Listeriaceae</taxon>
        <taxon>Listeria</taxon>
    </lineage>
</organism>
<protein>
    <recommendedName>
        <fullName evidence="3">Phage protein</fullName>
    </recommendedName>
</protein>